<comment type="caution">
    <text evidence="2">The sequence shown here is derived from an EMBL/GenBank/DDBJ whole genome shotgun (WGS) entry which is preliminary data.</text>
</comment>
<feature type="region of interest" description="Disordered" evidence="1">
    <location>
        <begin position="296"/>
        <end position="333"/>
    </location>
</feature>
<gene>
    <name evidence="2" type="ORF">E1301_Tti009127</name>
</gene>
<feature type="region of interest" description="Disordered" evidence="1">
    <location>
        <begin position="109"/>
        <end position="149"/>
    </location>
</feature>
<reference evidence="2 3" key="1">
    <citation type="journal article" date="2019" name="Mol. Ecol. Resour.">
        <title>Chromosome-level genome assembly of Triplophysa tibetana, a fish adapted to the harsh high-altitude environment of the Tibetan Plateau.</title>
        <authorList>
            <person name="Yang X."/>
            <person name="Liu H."/>
            <person name="Ma Z."/>
            <person name="Zou Y."/>
            <person name="Zou M."/>
            <person name="Mao Y."/>
            <person name="Li X."/>
            <person name="Wang H."/>
            <person name="Chen T."/>
            <person name="Wang W."/>
            <person name="Yang R."/>
        </authorList>
    </citation>
    <scope>NUCLEOTIDE SEQUENCE [LARGE SCALE GENOMIC DNA]</scope>
    <source>
        <strain evidence="2">TTIB1903HZAU</strain>
        <tissue evidence="2">Muscle</tissue>
    </source>
</reference>
<feature type="compositionally biased region" description="Polar residues" evidence="1">
    <location>
        <begin position="39"/>
        <end position="48"/>
    </location>
</feature>
<feature type="region of interest" description="Disordered" evidence="1">
    <location>
        <begin position="539"/>
        <end position="559"/>
    </location>
</feature>
<accession>A0A5A9PJY5</accession>
<evidence type="ECO:0000256" key="1">
    <source>
        <dbReference type="SAM" id="MobiDB-lite"/>
    </source>
</evidence>
<feature type="compositionally biased region" description="Basic and acidic residues" evidence="1">
    <location>
        <begin position="65"/>
        <end position="84"/>
    </location>
</feature>
<organism evidence="2 3">
    <name type="scientific">Triplophysa tibetana</name>
    <dbReference type="NCBI Taxonomy" id="1572043"/>
    <lineage>
        <taxon>Eukaryota</taxon>
        <taxon>Metazoa</taxon>
        <taxon>Chordata</taxon>
        <taxon>Craniata</taxon>
        <taxon>Vertebrata</taxon>
        <taxon>Euteleostomi</taxon>
        <taxon>Actinopterygii</taxon>
        <taxon>Neopterygii</taxon>
        <taxon>Teleostei</taxon>
        <taxon>Ostariophysi</taxon>
        <taxon>Cypriniformes</taxon>
        <taxon>Nemacheilidae</taxon>
        <taxon>Triplophysa</taxon>
    </lineage>
</organism>
<dbReference type="AlphaFoldDB" id="A0A5A9PJY5"/>
<evidence type="ECO:0000313" key="2">
    <source>
        <dbReference type="EMBL" id="KAA0722125.1"/>
    </source>
</evidence>
<sequence>METQISENNDLQDDVKLESMLMNLTTNEIAKTHLHVHPDTTSPNVSNSRELEEETTCVEQNELDSTVRSDVDEESTKRSEAKEVNNADEGFKGVPDVVPPWKRRILPPSPLYIQTREKDDKELRKEEPMEAGGASCHNSQKESLSQLSSASTFYLPNSLDRDDVSQTELKEEACGSSSVPKLTHQRHVNVTSRSARSASDPEEPRLIQKPKERRPKSAPSVSNLNEYEENPIEGSIKDSGNLIKGSSPRGRKDSCNEESFGERENNMSKIQNKRMKNKFKTITQKVVGMLKEKPNRVRIGSKSSQASVEEEAQSLSSMEMEVEEPLSPPPLPPKRRRYVHLKRMFTLRDFELNLEPINLMEEVFTGEEWLPYLPSKTSSPQRDAGKQVMPDEVVNPDKDTELHVPQMTTEQNQTEDGNENLSDVKQDIINENDETISELDNKRKDNRHLLEREVVPNAHIFAIPKALLSNAAQKQRPRRISSETNSSEDVYDCIDTFLIPKNDFLLMERRSLDVYLDFSTVKSLELLDNSALKSRIRLSKKRHHGPPKKYRKEKAKRMSSRFYEIPS</sequence>
<dbReference type="Proteomes" id="UP000324632">
    <property type="component" value="Chromosome 4"/>
</dbReference>
<feature type="compositionally biased region" description="Polar residues" evidence="1">
    <location>
        <begin position="188"/>
        <end position="197"/>
    </location>
</feature>
<protein>
    <submittedName>
        <fullName evidence="2">Uncharacterized protein</fullName>
    </submittedName>
</protein>
<keyword evidence="3" id="KW-1185">Reference proteome</keyword>
<feature type="compositionally biased region" description="Polar residues" evidence="1">
    <location>
        <begin position="136"/>
        <end position="149"/>
    </location>
</feature>
<feature type="compositionally biased region" description="Low complexity" evidence="1">
    <location>
        <begin position="301"/>
        <end position="319"/>
    </location>
</feature>
<name>A0A5A9PJY5_9TELE</name>
<feature type="compositionally biased region" description="Basic and acidic residues" evidence="1">
    <location>
        <begin position="164"/>
        <end position="173"/>
    </location>
</feature>
<feature type="compositionally biased region" description="Basic and acidic residues" evidence="1">
    <location>
        <begin position="250"/>
        <end position="266"/>
    </location>
</feature>
<dbReference type="EMBL" id="SOYY01000004">
    <property type="protein sequence ID" value="KAA0722125.1"/>
    <property type="molecule type" value="Genomic_DNA"/>
</dbReference>
<feature type="compositionally biased region" description="Basic and acidic residues" evidence="1">
    <location>
        <begin position="115"/>
        <end position="128"/>
    </location>
</feature>
<proteinExistence type="predicted"/>
<feature type="region of interest" description="Disordered" evidence="1">
    <location>
        <begin position="164"/>
        <end position="274"/>
    </location>
</feature>
<evidence type="ECO:0000313" key="3">
    <source>
        <dbReference type="Proteomes" id="UP000324632"/>
    </source>
</evidence>
<feature type="region of interest" description="Disordered" evidence="1">
    <location>
        <begin position="33"/>
        <end position="84"/>
    </location>
</feature>